<name>A0ACB8R6A9_9AGAM</name>
<dbReference type="Proteomes" id="UP000814033">
    <property type="component" value="Unassembled WGS sequence"/>
</dbReference>
<reference evidence="1" key="2">
    <citation type="journal article" date="2022" name="New Phytol.">
        <title>Evolutionary transition to the ectomycorrhizal habit in the genomes of a hyperdiverse lineage of mushroom-forming fungi.</title>
        <authorList>
            <person name="Looney B."/>
            <person name="Miyauchi S."/>
            <person name="Morin E."/>
            <person name="Drula E."/>
            <person name="Courty P.E."/>
            <person name="Kohler A."/>
            <person name="Kuo A."/>
            <person name="LaButti K."/>
            <person name="Pangilinan J."/>
            <person name="Lipzen A."/>
            <person name="Riley R."/>
            <person name="Andreopoulos W."/>
            <person name="He G."/>
            <person name="Johnson J."/>
            <person name="Nolan M."/>
            <person name="Tritt A."/>
            <person name="Barry K.W."/>
            <person name="Grigoriev I.V."/>
            <person name="Nagy L.G."/>
            <person name="Hibbett D."/>
            <person name="Henrissat B."/>
            <person name="Matheny P.B."/>
            <person name="Labbe J."/>
            <person name="Martin F.M."/>
        </authorList>
    </citation>
    <scope>NUCLEOTIDE SEQUENCE</scope>
    <source>
        <strain evidence="1">FP105234-sp</strain>
    </source>
</reference>
<evidence type="ECO:0000313" key="2">
    <source>
        <dbReference type="Proteomes" id="UP000814033"/>
    </source>
</evidence>
<reference evidence="1" key="1">
    <citation type="submission" date="2021-02" db="EMBL/GenBank/DDBJ databases">
        <authorList>
            <consortium name="DOE Joint Genome Institute"/>
            <person name="Ahrendt S."/>
            <person name="Looney B.P."/>
            <person name="Miyauchi S."/>
            <person name="Morin E."/>
            <person name="Drula E."/>
            <person name="Courty P.E."/>
            <person name="Chicoki N."/>
            <person name="Fauchery L."/>
            <person name="Kohler A."/>
            <person name="Kuo A."/>
            <person name="Labutti K."/>
            <person name="Pangilinan J."/>
            <person name="Lipzen A."/>
            <person name="Riley R."/>
            <person name="Andreopoulos W."/>
            <person name="He G."/>
            <person name="Johnson J."/>
            <person name="Barry K.W."/>
            <person name="Grigoriev I.V."/>
            <person name="Nagy L."/>
            <person name="Hibbett D."/>
            <person name="Henrissat B."/>
            <person name="Matheny P.B."/>
            <person name="Labbe J."/>
            <person name="Martin F."/>
        </authorList>
    </citation>
    <scope>NUCLEOTIDE SEQUENCE</scope>
    <source>
        <strain evidence="1">FP105234-sp</strain>
    </source>
</reference>
<proteinExistence type="predicted"/>
<accession>A0ACB8R6A9</accession>
<sequence>MHSIPVYIPLSDAARPSRSNLKAARGRSCDSPTRSPAPSAFPLQSPSGLPFPPPRILSIMRPIHAHRCPSPQAPTESTKHARACEHPCRDSVIHPRRLCRERITYAHDQASGMKSGVSDMPRVAARRAGAHCLCRCARGDPCSARQCLRCIMHQRFCFLGSWIREAKHCLLIMGVLLDIPGLSIGIDRNLLGFKLHGWGTADRATIRSVQASCTCTVFMSR</sequence>
<comment type="caution">
    <text evidence="1">The sequence shown here is derived from an EMBL/GenBank/DDBJ whole genome shotgun (WGS) entry which is preliminary data.</text>
</comment>
<organism evidence="1 2">
    <name type="scientific">Auriscalpium vulgare</name>
    <dbReference type="NCBI Taxonomy" id="40419"/>
    <lineage>
        <taxon>Eukaryota</taxon>
        <taxon>Fungi</taxon>
        <taxon>Dikarya</taxon>
        <taxon>Basidiomycota</taxon>
        <taxon>Agaricomycotina</taxon>
        <taxon>Agaricomycetes</taxon>
        <taxon>Russulales</taxon>
        <taxon>Auriscalpiaceae</taxon>
        <taxon>Auriscalpium</taxon>
    </lineage>
</organism>
<protein>
    <submittedName>
        <fullName evidence="1">Uncharacterized protein</fullName>
    </submittedName>
</protein>
<dbReference type="EMBL" id="MU276364">
    <property type="protein sequence ID" value="KAI0039053.1"/>
    <property type="molecule type" value="Genomic_DNA"/>
</dbReference>
<evidence type="ECO:0000313" key="1">
    <source>
        <dbReference type="EMBL" id="KAI0039053.1"/>
    </source>
</evidence>
<keyword evidence="2" id="KW-1185">Reference proteome</keyword>
<gene>
    <name evidence="1" type="ORF">FA95DRAFT_1567371</name>
</gene>